<accession>A0A068T8J3</accession>
<evidence type="ECO:0000313" key="3">
    <source>
        <dbReference type="Proteomes" id="UP000028186"/>
    </source>
</evidence>
<evidence type="ECO:0000259" key="1">
    <source>
        <dbReference type="Pfam" id="PF12697"/>
    </source>
</evidence>
<feature type="domain" description="AB hydrolase-1" evidence="1">
    <location>
        <begin position="86"/>
        <end position="294"/>
    </location>
</feature>
<evidence type="ECO:0000313" key="2">
    <source>
        <dbReference type="EMBL" id="CDN53685.1"/>
    </source>
</evidence>
<dbReference type="eggNOG" id="COG1647">
    <property type="taxonomic scope" value="Bacteria"/>
</dbReference>
<organism evidence="2 3">
    <name type="scientific">Neorhizobium galegae bv. officinalis bv. officinalis str. HAMBI 1141</name>
    <dbReference type="NCBI Taxonomy" id="1028801"/>
    <lineage>
        <taxon>Bacteria</taxon>
        <taxon>Pseudomonadati</taxon>
        <taxon>Pseudomonadota</taxon>
        <taxon>Alphaproteobacteria</taxon>
        <taxon>Hyphomicrobiales</taxon>
        <taxon>Rhizobiaceae</taxon>
        <taxon>Rhizobium/Agrobacterium group</taxon>
        <taxon>Neorhizobium</taxon>
    </lineage>
</organism>
<dbReference type="Gene3D" id="3.40.50.1820">
    <property type="entry name" value="alpha/beta hydrolase"/>
    <property type="match status" value="1"/>
</dbReference>
<sequence>MRRRLLSWRTVIYVCAILIAAFGVLLMSGPRMPADGFPTFDKARLGADIDAYLGASESRFPDIRPGAAKHVVWADPATKAKTSVAIVYLHGFSASAEEIRPLPDRVAAAFGANLYFTRLAGHGRSGDAMGEARLEDWLADFSESLAIGEALGNRVIVIGTSTGASLATLALADPTIASRISAAVFVSPNYGINSFAAFLLTTPVAPQLSRLLLGENRGFTPYNDRHAAHWTTRYPTKALLPMAALVKLSVESPVEQVRTPALFLYSSLDQVIRPDKVREVAGRWGGPHELFDVGKTGDPGNHVIAGDIISPATTAPLAERTVAWLQAVLR</sequence>
<keyword evidence="2" id="KW-0378">Hydrolase</keyword>
<dbReference type="EMBL" id="HG938355">
    <property type="protein sequence ID" value="CDN53685.1"/>
    <property type="molecule type" value="Genomic_DNA"/>
</dbReference>
<dbReference type="KEGG" id="ngl:RG1141_CH13350"/>
<dbReference type="HOGENOM" id="CLU_070536_0_0_5"/>
<dbReference type="InterPro" id="IPR029058">
    <property type="entry name" value="AB_hydrolase_fold"/>
</dbReference>
<reference evidence="3" key="1">
    <citation type="journal article" date="2014" name="BMC Genomics">
        <title>Genome sequencing of two Neorhizobium galegae strains reveals a noeT gene responsible for the unusual acetylation of the nodulation factors.</title>
        <authorList>
            <person name="Osterman J."/>
            <person name="Marsh J."/>
            <person name="Laine P.K."/>
            <person name="Zeng Z."/>
            <person name="Alatalo E."/>
            <person name="Sullivan J.T."/>
            <person name="Young J.P."/>
            <person name="Thomas-Oates J."/>
            <person name="Paulin L."/>
            <person name="Lindstrom K."/>
        </authorList>
    </citation>
    <scope>NUCLEOTIDE SEQUENCE [LARGE SCALE GENOMIC DNA]</scope>
    <source>
        <strain evidence="3">HAMBI 1141</strain>
    </source>
</reference>
<name>A0A068T8J3_NEOGA</name>
<gene>
    <name evidence="2" type="ORF">RG1141_CH13350</name>
</gene>
<dbReference type="AlphaFoldDB" id="A0A068T8J3"/>
<dbReference type="InterPro" id="IPR000073">
    <property type="entry name" value="AB_hydrolase_1"/>
</dbReference>
<dbReference type="Proteomes" id="UP000028186">
    <property type="component" value="Chromosome I"/>
</dbReference>
<proteinExistence type="predicted"/>
<dbReference type="Pfam" id="PF12697">
    <property type="entry name" value="Abhydrolase_6"/>
    <property type="match status" value="1"/>
</dbReference>
<dbReference type="GO" id="GO:0016787">
    <property type="term" value="F:hydrolase activity"/>
    <property type="evidence" value="ECO:0007669"/>
    <property type="project" value="UniProtKB-KW"/>
</dbReference>
<protein>
    <submittedName>
        <fullName evidence="2">Alpha/beta hydrolase family protein</fullName>
    </submittedName>
</protein>
<dbReference type="PATRIC" id="fig|1028801.3.peg.1359"/>
<dbReference type="SUPFAM" id="SSF53474">
    <property type="entry name" value="alpha/beta-Hydrolases"/>
    <property type="match status" value="1"/>
</dbReference>